<dbReference type="OrthoDB" id="2153661at2759"/>
<evidence type="ECO:0000256" key="3">
    <source>
        <dbReference type="ARBA" id="ARBA00022989"/>
    </source>
</evidence>
<reference evidence="8 9" key="1">
    <citation type="submission" date="2016-03" db="EMBL/GenBank/DDBJ databases">
        <title>Draft genome sequence of the Fonsecaea monophora CBS 269.37.</title>
        <authorList>
            <person name="Bombassaro A."/>
            <person name="Vinicius W.A."/>
            <person name="De Hoog S."/>
            <person name="Sun J."/>
            <person name="Souza E.M."/>
            <person name="Raittz R.T."/>
            <person name="Costa F."/>
            <person name="Leao A.C."/>
            <person name="Tadra-Sfeir M.Z."/>
            <person name="Baura V."/>
            <person name="Balsanelli E."/>
            <person name="Pedrosa F.O."/>
            <person name="Moreno L.F."/>
            <person name="Steffens M.B."/>
            <person name="Xi L."/>
            <person name="Bocca A.L."/>
            <person name="Felipe M.S."/>
            <person name="Teixeira M."/>
            <person name="Telles Filho F.Q."/>
            <person name="Azevedo C.M."/>
            <person name="Gomes R."/>
            <person name="Vicente V.A."/>
        </authorList>
    </citation>
    <scope>NUCLEOTIDE SEQUENCE [LARGE SCALE GENOMIC DNA]</scope>
    <source>
        <strain evidence="8 9">CBS 269.37</strain>
    </source>
</reference>
<feature type="transmembrane region" description="Helical" evidence="6">
    <location>
        <begin position="311"/>
        <end position="338"/>
    </location>
</feature>
<feature type="transmembrane region" description="Helical" evidence="6">
    <location>
        <begin position="118"/>
        <end position="139"/>
    </location>
</feature>
<evidence type="ECO:0000256" key="4">
    <source>
        <dbReference type="ARBA" id="ARBA00023136"/>
    </source>
</evidence>
<comment type="subcellular location">
    <subcellularLocation>
        <location evidence="1">Membrane</location>
        <topology evidence="1">Multi-pass membrane protein</topology>
    </subcellularLocation>
</comment>
<dbReference type="GeneID" id="34605214"/>
<keyword evidence="4 6" id="KW-0472">Membrane</keyword>
<sequence>MATERYQASSYEITGDKSNGTQPHAHDVEVGDRRLSHVDVARITRVSSVITVLVAGLALFSDGYNAQIIGYMEPLFTDLYKDGMSSIIKTRLSNAYLIGKIFGMLFFGFLIDRIGRRTGIVFATFFLILGIVLATAAHGTTELGMFWMMIIARGVAGFGAGGEYPTCGTGSAEASDESEYVRRRRGFLVAVATDFAIDFGFVVAGVVALVVIECYNEKISSGIWRICFGLGFVLPVTLFFFRIRMVESSQYRKHAIKQNIPYWLIIKRYWKPMVGTSLAWFMYDFVTYPFGIFSSTIIGQLNPNNTLIQNIGYGFILGGALNPIQSVFPLFVVLYGVFNSLGEMGPGVCTFLTAAESFPTPLRGHFMGFAAAVGKAGAAIGTQVFTPIQDSFGDTQKGTQAVFLIGAGFAAAGGIISWIFIPDRDRELESEDAKFREYLAAHGYEGDFGESLIAEVKTTAFKPDYTKTS</sequence>
<protein>
    <recommendedName>
        <fullName evidence="7">Major facilitator superfamily (MFS) profile domain-containing protein</fullName>
    </recommendedName>
</protein>
<evidence type="ECO:0000313" key="8">
    <source>
        <dbReference type="EMBL" id="OAG35695.1"/>
    </source>
</evidence>
<dbReference type="Gene3D" id="1.20.1250.20">
    <property type="entry name" value="MFS general substrate transporter like domains"/>
    <property type="match status" value="2"/>
</dbReference>
<feature type="transmembrane region" description="Helical" evidence="6">
    <location>
        <begin position="49"/>
        <end position="72"/>
    </location>
</feature>
<organism evidence="8 9">
    <name type="scientific">Fonsecaea monophora</name>
    <dbReference type="NCBI Taxonomy" id="254056"/>
    <lineage>
        <taxon>Eukaryota</taxon>
        <taxon>Fungi</taxon>
        <taxon>Dikarya</taxon>
        <taxon>Ascomycota</taxon>
        <taxon>Pezizomycotina</taxon>
        <taxon>Eurotiomycetes</taxon>
        <taxon>Chaetothyriomycetidae</taxon>
        <taxon>Chaetothyriales</taxon>
        <taxon>Herpotrichiellaceae</taxon>
        <taxon>Fonsecaea</taxon>
    </lineage>
</organism>
<feature type="transmembrane region" description="Helical" evidence="6">
    <location>
        <begin position="92"/>
        <end position="111"/>
    </location>
</feature>
<feature type="domain" description="Major facilitator superfamily (MFS) profile" evidence="7">
    <location>
        <begin position="51"/>
        <end position="469"/>
    </location>
</feature>
<dbReference type="GO" id="GO:0046943">
    <property type="term" value="F:carboxylic acid transmembrane transporter activity"/>
    <property type="evidence" value="ECO:0007669"/>
    <property type="project" value="TreeGrafter"/>
</dbReference>
<dbReference type="Pfam" id="PF00083">
    <property type="entry name" value="Sugar_tr"/>
    <property type="match status" value="2"/>
</dbReference>
<dbReference type="InterPro" id="IPR005828">
    <property type="entry name" value="MFS_sugar_transport-like"/>
</dbReference>
<feature type="transmembrane region" description="Helical" evidence="6">
    <location>
        <begin position="401"/>
        <end position="421"/>
    </location>
</feature>
<dbReference type="PANTHER" id="PTHR23508">
    <property type="entry name" value="CARBOXYLIC ACID TRANSPORTER PROTEIN HOMOLOG"/>
    <property type="match status" value="1"/>
</dbReference>
<evidence type="ECO:0000259" key="7">
    <source>
        <dbReference type="PROSITE" id="PS50850"/>
    </source>
</evidence>
<keyword evidence="3 6" id="KW-1133">Transmembrane helix</keyword>
<keyword evidence="9" id="KW-1185">Reference proteome</keyword>
<keyword evidence="2 6" id="KW-0812">Transmembrane</keyword>
<dbReference type="AlphaFoldDB" id="A0A177EUJ2"/>
<dbReference type="RefSeq" id="XP_022507647.1">
    <property type="nucleotide sequence ID" value="XM_022660013.1"/>
</dbReference>
<dbReference type="PROSITE" id="PS50850">
    <property type="entry name" value="MFS"/>
    <property type="match status" value="1"/>
</dbReference>
<accession>A0A177EUJ2</accession>
<feature type="transmembrane region" description="Helical" evidence="6">
    <location>
        <begin position="187"/>
        <end position="211"/>
    </location>
</feature>
<evidence type="ECO:0000313" key="9">
    <source>
        <dbReference type="Proteomes" id="UP000077002"/>
    </source>
</evidence>
<evidence type="ECO:0000256" key="6">
    <source>
        <dbReference type="SAM" id="Phobius"/>
    </source>
</evidence>
<feature type="transmembrane region" description="Helical" evidence="6">
    <location>
        <begin position="278"/>
        <end position="299"/>
    </location>
</feature>
<dbReference type="SUPFAM" id="SSF103473">
    <property type="entry name" value="MFS general substrate transporter"/>
    <property type="match status" value="1"/>
</dbReference>
<dbReference type="GO" id="GO:0005886">
    <property type="term" value="C:plasma membrane"/>
    <property type="evidence" value="ECO:0007669"/>
    <property type="project" value="TreeGrafter"/>
</dbReference>
<dbReference type="PANTHER" id="PTHR23508:SF10">
    <property type="entry name" value="CARBOXYLIC ACID TRANSPORTER PROTEIN HOMOLOG"/>
    <property type="match status" value="1"/>
</dbReference>
<name>A0A177EUJ2_9EURO</name>
<dbReference type="Proteomes" id="UP000077002">
    <property type="component" value="Unassembled WGS sequence"/>
</dbReference>
<comment type="caution">
    <text evidence="8">The sequence shown here is derived from an EMBL/GenBank/DDBJ whole genome shotgun (WGS) entry which is preliminary data.</text>
</comment>
<dbReference type="InterPro" id="IPR020846">
    <property type="entry name" value="MFS_dom"/>
</dbReference>
<dbReference type="InterPro" id="IPR036259">
    <property type="entry name" value="MFS_trans_sf"/>
</dbReference>
<evidence type="ECO:0000256" key="2">
    <source>
        <dbReference type="ARBA" id="ARBA00022692"/>
    </source>
</evidence>
<gene>
    <name evidence="8" type="ORF">AYO21_10089</name>
</gene>
<feature type="region of interest" description="Disordered" evidence="5">
    <location>
        <begin position="1"/>
        <end position="26"/>
    </location>
</feature>
<evidence type="ECO:0000256" key="5">
    <source>
        <dbReference type="SAM" id="MobiDB-lite"/>
    </source>
</evidence>
<feature type="compositionally biased region" description="Polar residues" evidence="5">
    <location>
        <begin position="1"/>
        <end position="22"/>
    </location>
</feature>
<dbReference type="EMBL" id="LVKK01000110">
    <property type="protein sequence ID" value="OAG35695.1"/>
    <property type="molecule type" value="Genomic_DNA"/>
</dbReference>
<feature type="transmembrane region" description="Helical" evidence="6">
    <location>
        <begin position="223"/>
        <end position="243"/>
    </location>
</feature>
<evidence type="ECO:0000256" key="1">
    <source>
        <dbReference type="ARBA" id="ARBA00004141"/>
    </source>
</evidence>
<proteinExistence type="predicted"/>